<evidence type="ECO:0000313" key="1">
    <source>
        <dbReference type="EMBL" id="GGC78393.1"/>
    </source>
</evidence>
<dbReference type="EMBL" id="BMCJ01000001">
    <property type="protein sequence ID" value="GGC78393.1"/>
    <property type="molecule type" value="Genomic_DNA"/>
</dbReference>
<organism evidence="1 2">
    <name type="scientific">Thalassobacillus devorans</name>
    <dbReference type="NCBI Taxonomy" id="279813"/>
    <lineage>
        <taxon>Bacteria</taxon>
        <taxon>Bacillati</taxon>
        <taxon>Bacillota</taxon>
        <taxon>Bacilli</taxon>
        <taxon>Bacillales</taxon>
        <taxon>Bacillaceae</taxon>
        <taxon>Thalassobacillus</taxon>
    </lineage>
</organism>
<evidence type="ECO:0000313" key="2">
    <source>
        <dbReference type="Proteomes" id="UP000619534"/>
    </source>
</evidence>
<dbReference type="Proteomes" id="UP000619534">
    <property type="component" value="Unassembled WGS sequence"/>
</dbReference>
<protein>
    <submittedName>
        <fullName evidence="1">Uncharacterized protein</fullName>
    </submittedName>
</protein>
<accession>A0ABQ1NIX4</accession>
<comment type="caution">
    <text evidence="1">The sequence shown here is derived from an EMBL/GenBank/DDBJ whole genome shotgun (WGS) entry which is preliminary data.</text>
</comment>
<reference evidence="2" key="1">
    <citation type="journal article" date="2019" name="Int. J. Syst. Evol. Microbiol.">
        <title>The Global Catalogue of Microorganisms (GCM) 10K type strain sequencing project: providing services to taxonomists for standard genome sequencing and annotation.</title>
        <authorList>
            <consortium name="The Broad Institute Genomics Platform"/>
            <consortium name="The Broad Institute Genome Sequencing Center for Infectious Disease"/>
            <person name="Wu L."/>
            <person name="Ma J."/>
        </authorList>
    </citation>
    <scope>NUCLEOTIDE SEQUENCE [LARGE SCALE GENOMIC DNA]</scope>
    <source>
        <strain evidence="2">CCM 7282</strain>
    </source>
</reference>
<gene>
    <name evidence="1" type="ORF">GCM10007216_06160</name>
</gene>
<proteinExistence type="predicted"/>
<name>A0ABQ1NIX4_9BACI</name>
<keyword evidence="2" id="KW-1185">Reference proteome</keyword>
<sequence>MYLYYNQKKTTTQPIDQTANSCVKSEDGGIREEPVRVRSELAGATYNLKQNYGKNI</sequence>